<dbReference type="EMBL" id="AP023287">
    <property type="protein sequence ID" value="BCI51487.1"/>
    <property type="molecule type" value="Genomic_DNA"/>
</dbReference>
<dbReference type="Proteomes" id="UP000515734">
    <property type="component" value="Chromosome"/>
</dbReference>
<dbReference type="GO" id="GO:0008483">
    <property type="term" value="F:transaminase activity"/>
    <property type="evidence" value="ECO:0007669"/>
    <property type="project" value="UniProtKB-KW"/>
</dbReference>
<keyword evidence="2" id="KW-0808">Transferase</keyword>
<keyword evidence="2" id="KW-0032">Aminotransferase</keyword>
<dbReference type="RefSeq" id="WP_185294449.1">
    <property type="nucleotide sequence ID" value="NZ_AP023287.1"/>
</dbReference>
<organism evidence="2 3">
    <name type="scientific">Mycolicibacterium litorale</name>
    <dbReference type="NCBI Taxonomy" id="758802"/>
    <lineage>
        <taxon>Bacteria</taxon>
        <taxon>Bacillati</taxon>
        <taxon>Actinomycetota</taxon>
        <taxon>Actinomycetes</taxon>
        <taxon>Mycobacteriales</taxon>
        <taxon>Mycobacteriaceae</taxon>
        <taxon>Mycolicibacterium</taxon>
    </lineage>
</organism>
<protein>
    <submittedName>
        <fullName evidence="2">Aminotransferase class V</fullName>
    </submittedName>
</protein>
<dbReference type="InterPro" id="IPR015422">
    <property type="entry name" value="PyrdxlP-dep_Trfase_small"/>
</dbReference>
<dbReference type="InterPro" id="IPR015424">
    <property type="entry name" value="PyrdxlP-dep_Trfase"/>
</dbReference>
<name>A0A6S6P2C0_9MYCO</name>
<accession>A0A6S6P2C0</accession>
<evidence type="ECO:0000313" key="2">
    <source>
        <dbReference type="EMBL" id="BCI51487.1"/>
    </source>
</evidence>
<dbReference type="Gene3D" id="3.40.640.10">
    <property type="entry name" value="Type I PLP-dependent aspartate aminotransferase-like (Major domain)"/>
    <property type="match status" value="1"/>
</dbReference>
<feature type="domain" description="Aminotransferase class V" evidence="1">
    <location>
        <begin position="55"/>
        <end position="293"/>
    </location>
</feature>
<dbReference type="InterPro" id="IPR015421">
    <property type="entry name" value="PyrdxlP-dep_Trfase_major"/>
</dbReference>
<sequence>MTARHAFGAEFTGAAGFLNSPTYGLPPTFLMRALHDCLAAWQAGTLDARSFDQPVRDARAGYATVVGVPAESVAMAGSASAALGLVAAAIPDGSRGATLAGEFTSTTFPFAAQAGRGVSLTELPADELVATAGDYDFVTVSLVQSATGAVLDAEALRASVAGTDTVTIVDVTQAAGWKLLDLGWADVTVASVYKWLLAPRGTAFLSVSGRIARSMTPHAANWYAGEQPWESIYGLPVRLAGDARRFDTSPAWFGALGAGLTLPWLAALDRSAVEAHTVGLADTLRSALDLPPDPSAIVSLPPGRHGDAADRLQRAGIRASVRAGAVRVGFHLYNTADDVSRLLAALA</sequence>
<evidence type="ECO:0000313" key="3">
    <source>
        <dbReference type="Proteomes" id="UP000515734"/>
    </source>
</evidence>
<dbReference type="AlphaFoldDB" id="A0A6S6P2C0"/>
<dbReference type="PANTHER" id="PTHR43586:SF21">
    <property type="entry name" value="PYRIDOXAL PHOSPHATE (PLP)-DEPENDENT ASPARTATE AMINOTRANSFERASE SUPERFAMILY"/>
    <property type="match status" value="1"/>
</dbReference>
<reference evidence="2 3" key="1">
    <citation type="submission" date="2020-07" db="EMBL/GenBank/DDBJ databases">
        <title>Complete genome sequence of Mycolicibacterium litorale like strain isolated from cardiac implantable electronic device infection.</title>
        <authorList>
            <person name="Fukano H."/>
            <person name="Miyama H."/>
            <person name="Hoshino Y."/>
        </authorList>
    </citation>
    <scope>NUCLEOTIDE SEQUENCE [LARGE SCALE GENOMIC DNA]</scope>
    <source>
        <strain evidence="2 3">NIIDNTM18</strain>
    </source>
</reference>
<dbReference type="Pfam" id="PF00266">
    <property type="entry name" value="Aminotran_5"/>
    <property type="match status" value="1"/>
</dbReference>
<dbReference type="Gene3D" id="3.90.1150.10">
    <property type="entry name" value="Aspartate Aminotransferase, domain 1"/>
    <property type="match status" value="1"/>
</dbReference>
<gene>
    <name evidence="2" type="ORF">NIIDNTM18_07650</name>
</gene>
<dbReference type="InterPro" id="IPR000192">
    <property type="entry name" value="Aminotrans_V_dom"/>
</dbReference>
<proteinExistence type="predicted"/>
<dbReference type="PANTHER" id="PTHR43586">
    <property type="entry name" value="CYSTEINE DESULFURASE"/>
    <property type="match status" value="1"/>
</dbReference>
<dbReference type="SUPFAM" id="SSF53383">
    <property type="entry name" value="PLP-dependent transferases"/>
    <property type="match status" value="1"/>
</dbReference>
<evidence type="ECO:0000259" key="1">
    <source>
        <dbReference type="Pfam" id="PF00266"/>
    </source>
</evidence>